<feature type="transmembrane region" description="Helical" evidence="1">
    <location>
        <begin position="69"/>
        <end position="90"/>
    </location>
</feature>
<dbReference type="AlphaFoldDB" id="A0A5C3QQW8"/>
<evidence type="ECO:0000313" key="3">
    <source>
        <dbReference type="Proteomes" id="UP000305067"/>
    </source>
</evidence>
<keyword evidence="3" id="KW-1185">Reference proteome</keyword>
<name>A0A5C3QQW8_9AGAR</name>
<proteinExistence type="predicted"/>
<keyword evidence="1" id="KW-0472">Membrane</keyword>
<reference evidence="2 3" key="1">
    <citation type="journal article" date="2019" name="Nat. Ecol. Evol.">
        <title>Megaphylogeny resolves global patterns of mushroom evolution.</title>
        <authorList>
            <person name="Varga T."/>
            <person name="Krizsan K."/>
            <person name="Foldi C."/>
            <person name="Dima B."/>
            <person name="Sanchez-Garcia M."/>
            <person name="Sanchez-Ramirez S."/>
            <person name="Szollosi G.J."/>
            <person name="Szarkandi J.G."/>
            <person name="Papp V."/>
            <person name="Albert L."/>
            <person name="Andreopoulos W."/>
            <person name="Angelini C."/>
            <person name="Antonin V."/>
            <person name="Barry K.W."/>
            <person name="Bougher N.L."/>
            <person name="Buchanan P."/>
            <person name="Buyck B."/>
            <person name="Bense V."/>
            <person name="Catcheside P."/>
            <person name="Chovatia M."/>
            <person name="Cooper J."/>
            <person name="Damon W."/>
            <person name="Desjardin D."/>
            <person name="Finy P."/>
            <person name="Geml J."/>
            <person name="Haridas S."/>
            <person name="Hughes K."/>
            <person name="Justo A."/>
            <person name="Karasinski D."/>
            <person name="Kautmanova I."/>
            <person name="Kiss B."/>
            <person name="Kocsube S."/>
            <person name="Kotiranta H."/>
            <person name="LaButti K.M."/>
            <person name="Lechner B.E."/>
            <person name="Liimatainen K."/>
            <person name="Lipzen A."/>
            <person name="Lukacs Z."/>
            <person name="Mihaltcheva S."/>
            <person name="Morgado L.N."/>
            <person name="Niskanen T."/>
            <person name="Noordeloos M.E."/>
            <person name="Ohm R.A."/>
            <person name="Ortiz-Santana B."/>
            <person name="Ovrebo C."/>
            <person name="Racz N."/>
            <person name="Riley R."/>
            <person name="Savchenko A."/>
            <person name="Shiryaev A."/>
            <person name="Soop K."/>
            <person name="Spirin V."/>
            <person name="Szebenyi C."/>
            <person name="Tomsovsky M."/>
            <person name="Tulloss R.E."/>
            <person name="Uehling J."/>
            <person name="Grigoriev I.V."/>
            <person name="Vagvolgyi C."/>
            <person name="Papp T."/>
            <person name="Martin F.M."/>
            <person name="Miettinen O."/>
            <person name="Hibbett D.S."/>
            <person name="Nagy L.G."/>
        </authorList>
    </citation>
    <scope>NUCLEOTIDE SEQUENCE [LARGE SCALE GENOMIC DNA]</scope>
    <source>
        <strain evidence="2 3">CBS 309.79</strain>
    </source>
</reference>
<accession>A0A5C3QQW8</accession>
<gene>
    <name evidence="2" type="ORF">BDV98DRAFT_314974</name>
</gene>
<evidence type="ECO:0000313" key="2">
    <source>
        <dbReference type="EMBL" id="TFL04376.1"/>
    </source>
</evidence>
<organism evidence="2 3">
    <name type="scientific">Pterulicium gracile</name>
    <dbReference type="NCBI Taxonomy" id="1884261"/>
    <lineage>
        <taxon>Eukaryota</taxon>
        <taxon>Fungi</taxon>
        <taxon>Dikarya</taxon>
        <taxon>Basidiomycota</taxon>
        <taxon>Agaricomycotina</taxon>
        <taxon>Agaricomycetes</taxon>
        <taxon>Agaricomycetidae</taxon>
        <taxon>Agaricales</taxon>
        <taxon>Pleurotineae</taxon>
        <taxon>Pterulaceae</taxon>
        <taxon>Pterulicium</taxon>
    </lineage>
</organism>
<dbReference type="Proteomes" id="UP000305067">
    <property type="component" value="Unassembled WGS sequence"/>
</dbReference>
<evidence type="ECO:0000256" key="1">
    <source>
        <dbReference type="SAM" id="Phobius"/>
    </source>
</evidence>
<keyword evidence="1" id="KW-0812">Transmembrane</keyword>
<keyword evidence="1" id="KW-1133">Transmembrane helix</keyword>
<sequence>MMDDCVYRVYFIPSCLLLEEDDVPTFLFVSWSNLLLALDVIVAYCLCGCAVLFRSLGLTVVSVGSVSSIYILSLCTSSLAVLVPSGYYSISFYLCDRVY</sequence>
<protein>
    <submittedName>
        <fullName evidence="2">Uncharacterized protein</fullName>
    </submittedName>
</protein>
<feature type="transmembrane region" description="Helical" evidence="1">
    <location>
        <begin position="34"/>
        <end position="57"/>
    </location>
</feature>
<dbReference type="EMBL" id="ML178818">
    <property type="protein sequence ID" value="TFL04376.1"/>
    <property type="molecule type" value="Genomic_DNA"/>
</dbReference>